<dbReference type="Proteomes" id="UP000183447">
    <property type="component" value="Unassembled WGS sequence"/>
</dbReference>
<dbReference type="EMBL" id="FPKU01000001">
    <property type="protein sequence ID" value="SFZ80743.1"/>
    <property type="molecule type" value="Genomic_DNA"/>
</dbReference>
<dbReference type="GO" id="GO:0009279">
    <property type="term" value="C:cell outer membrane"/>
    <property type="evidence" value="ECO:0007669"/>
    <property type="project" value="UniProtKB-SubCell"/>
</dbReference>
<dbReference type="InterPro" id="IPR051692">
    <property type="entry name" value="OMP-like"/>
</dbReference>
<evidence type="ECO:0000259" key="7">
    <source>
        <dbReference type="Pfam" id="PF13505"/>
    </source>
</evidence>
<keyword evidence="9" id="KW-1185">Reference proteome</keyword>
<feature type="domain" description="Outer membrane protein beta-barrel" evidence="7">
    <location>
        <begin position="10"/>
        <end position="218"/>
    </location>
</feature>
<organism evidence="8 9">
    <name type="scientific">Devosia enhydra</name>
    <dbReference type="NCBI Taxonomy" id="665118"/>
    <lineage>
        <taxon>Bacteria</taxon>
        <taxon>Pseudomonadati</taxon>
        <taxon>Pseudomonadota</taxon>
        <taxon>Alphaproteobacteria</taxon>
        <taxon>Hyphomicrobiales</taxon>
        <taxon>Devosiaceae</taxon>
        <taxon>Devosia</taxon>
    </lineage>
</organism>
<proteinExistence type="inferred from homology"/>
<dbReference type="SUPFAM" id="SSF56925">
    <property type="entry name" value="OMPA-like"/>
    <property type="match status" value="1"/>
</dbReference>
<feature type="chain" id="PRO_5012837545" evidence="6">
    <location>
        <begin position="24"/>
        <end position="218"/>
    </location>
</feature>
<dbReference type="PANTHER" id="PTHR34001">
    <property type="entry name" value="BLL7405 PROTEIN"/>
    <property type="match status" value="1"/>
</dbReference>
<evidence type="ECO:0000256" key="5">
    <source>
        <dbReference type="ARBA" id="ARBA00038306"/>
    </source>
</evidence>
<dbReference type="InterPro" id="IPR011250">
    <property type="entry name" value="OMP/PagP_B-barrel"/>
</dbReference>
<protein>
    <submittedName>
        <fullName evidence="8">Outer membrane immunogenic protein</fullName>
    </submittedName>
</protein>
<reference evidence="8 9" key="1">
    <citation type="submission" date="2016-11" db="EMBL/GenBank/DDBJ databases">
        <authorList>
            <person name="Jaros S."/>
            <person name="Januszkiewicz K."/>
            <person name="Wedrychowicz H."/>
        </authorList>
    </citation>
    <scope>NUCLEOTIDE SEQUENCE [LARGE SCALE GENOMIC DNA]</scope>
    <source>
        <strain evidence="8 9">ATCC 23634</strain>
    </source>
</reference>
<dbReference type="InterPro" id="IPR027385">
    <property type="entry name" value="Beta-barrel_OMP"/>
</dbReference>
<name>A0A1K2HSA0_9HYPH</name>
<keyword evidence="4" id="KW-0998">Cell outer membrane</keyword>
<dbReference type="OrthoDB" id="7946393at2"/>
<evidence type="ECO:0000313" key="8">
    <source>
        <dbReference type="EMBL" id="SFZ80743.1"/>
    </source>
</evidence>
<gene>
    <name evidence="8" type="ORF">SAMN02983003_0099</name>
</gene>
<evidence type="ECO:0000256" key="6">
    <source>
        <dbReference type="SAM" id="SignalP"/>
    </source>
</evidence>
<dbReference type="Pfam" id="PF13505">
    <property type="entry name" value="OMP_b-brl"/>
    <property type="match status" value="1"/>
</dbReference>
<keyword evidence="3" id="KW-0472">Membrane</keyword>
<feature type="signal peptide" evidence="6">
    <location>
        <begin position="1"/>
        <end position="23"/>
    </location>
</feature>
<dbReference type="AlphaFoldDB" id="A0A1K2HSA0"/>
<evidence type="ECO:0000256" key="1">
    <source>
        <dbReference type="ARBA" id="ARBA00004442"/>
    </source>
</evidence>
<evidence type="ECO:0000256" key="3">
    <source>
        <dbReference type="ARBA" id="ARBA00023136"/>
    </source>
</evidence>
<dbReference type="Gene3D" id="2.40.160.20">
    <property type="match status" value="1"/>
</dbReference>
<dbReference type="STRING" id="665118.SAMN02983003_0099"/>
<comment type="subcellular location">
    <subcellularLocation>
        <location evidence="1">Cell outer membrane</location>
    </subcellularLocation>
</comment>
<comment type="similarity">
    <text evidence="5">Belongs to the Omp25/RopB family.</text>
</comment>
<evidence type="ECO:0000256" key="2">
    <source>
        <dbReference type="ARBA" id="ARBA00022729"/>
    </source>
</evidence>
<keyword evidence="2 6" id="KW-0732">Signal</keyword>
<dbReference type="PANTHER" id="PTHR34001:SF3">
    <property type="entry name" value="BLL7405 PROTEIN"/>
    <property type="match status" value="1"/>
</dbReference>
<evidence type="ECO:0000313" key="9">
    <source>
        <dbReference type="Proteomes" id="UP000183447"/>
    </source>
</evidence>
<evidence type="ECO:0000256" key="4">
    <source>
        <dbReference type="ARBA" id="ARBA00023237"/>
    </source>
</evidence>
<accession>A0A1K2HSA0</accession>
<sequence length="218" mass="23267">MRFASRALMTLAASAALTASAFAADLYIPEQPFIPTSPASSWSGAYVGVHVGYGFGEAIDIDNDGYTWDMSGLIAGAQAGVNYQMDGIVLGLEADIAWTGVNGPYLFNGALDDEDYVASISWMSTLRGRVGVDLDGYLVYGTAGVAIAGLFIDYFDDDSAETHVGFAVGAGVEKMITETISLKAEYLYANFGAVDHYDQDYPLSFDVHTVKAGLNFHF</sequence>